<evidence type="ECO:0000256" key="11">
    <source>
        <dbReference type="SAM" id="MobiDB-lite"/>
    </source>
</evidence>
<dbReference type="OrthoDB" id="14603at2759"/>
<protein>
    <recommendedName>
        <fullName evidence="3 9">Cytochrome c oxidase assembly protein COX20, mitochondrial</fullName>
    </recommendedName>
</protein>
<gene>
    <name evidence="12" type="ORF">N0V93_008425</name>
</gene>
<keyword evidence="8 9" id="KW-0472">Membrane</keyword>
<dbReference type="Pfam" id="PF12597">
    <property type="entry name" value="Cox20"/>
    <property type="match status" value="1"/>
</dbReference>
<keyword evidence="6" id="KW-1133">Transmembrane helix</keyword>
<evidence type="ECO:0000256" key="10">
    <source>
        <dbReference type="SAM" id="Coils"/>
    </source>
</evidence>
<evidence type="ECO:0000256" key="7">
    <source>
        <dbReference type="ARBA" id="ARBA00023128"/>
    </source>
</evidence>
<proteinExistence type="inferred from homology"/>
<dbReference type="EMBL" id="JAPEVB010000005">
    <property type="protein sequence ID" value="KAJ4387822.1"/>
    <property type="molecule type" value="Genomic_DNA"/>
</dbReference>
<evidence type="ECO:0000256" key="5">
    <source>
        <dbReference type="ARBA" id="ARBA00022792"/>
    </source>
</evidence>
<keyword evidence="13" id="KW-1185">Reference proteome</keyword>
<evidence type="ECO:0000313" key="12">
    <source>
        <dbReference type="EMBL" id="KAJ4387822.1"/>
    </source>
</evidence>
<keyword evidence="4" id="KW-0812">Transmembrane</keyword>
<dbReference type="PANTHER" id="PTHR31586:SF1">
    <property type="entry name" value="CYTOCHROME C OXIDASE ASSEMBLY PROTEIN COX20, MITOCHONDRIAL"/>
    <property type="match status" value="1"/>
</dbReference>
<dbReference type="AlphaFoldDB" id="A0A9W8YQ96"/>
<feature type="coiled-coil region" evidence="10">
    <location>
        <begin position="134"/>
        <end position="164"/>
    </location>
</feature>
<comment type="subcellular location">
    <subcellularLocation>
        <location evidence="1 9">Mitochondrion inner membrane</location>
    </subcellularLocation>
</comment>
<keyword evidence="5 9" id="KW-0999">Mitochondrion inner membrane</keyword>
<reference evidence="12" key="1">
    <citation type="submission" date="2022-10" db="EMBL/GenBank/DDBJ databases">
        <title>Tapping the CABI collections for fungal endophytes: first genome assemblies for Collariella, Neodidymelliopsis, Ascochyta clinopodiicola, Didymella pomorum, Didymosphaeria variabile, Neocosmospora piperis and Neocucurbitaria cava.</title>
        <authorList>
            <person name="Hill R."/>
        </authorList>
    </citation>
    <scope>NUCLEOTIDE SEQUENCE</scope>
    <source>
        <strain evidence="12">IMI 355082</strain>
    </source>
</reference>
<evidence type="ECO:0000256" key="8">
    <source>
        <dbReference type="ARBA" id="ARBA00023136"/>
    </source>
</evidence>
<comment type="function">
    <text evidence="9">Involved in the assembly of the cytochrome c oxidase complex.</text>
</comment>
<evidence type="ECO:0000256" key="9">
    <source>
        <dbReference type="PIRNR" id="PIRNR007871"/>
    </source>
</evidence>
<feature type="region of interest" description="Disordered" evidence="11">
    <location>
        <begin position="1"/>
        <end position="22"/>
    </location>
</feature>
<evidence type="ECO:0000256" key="1">
    <source>
        <dbReference type="ARBA" id="ARBA00004273"/>
    </source>
</evidence>
<evidence type="ECO:0000256" key="6">
    <source>
        <dbReference type="ARBA" id="ARBA00022989"/>
    </source>
</evidence>
<keyword evidence="10" id="KW-0175">Coiled coil</keyword>
<accession>A0A9W8YQ96</accession>
<dbReference type="Proteomes" id="UP001140453">
    <property type="component" value="Unassembled WGS sequence"/>
</dbReference>
<evidence type="ECO:0000313" key="13">
    <source>
        <dbReference type="Proteomes" id="UP001140453"/>
    </source>
</evidence>
<sequence>MTSTDPSHSNSEEAARQRQAAAAQRYAEVSLKSVPIPEGVDPNKRATIGEAVKTIKPEDLLKVHQAPCTREGLLTGIGSGAATGFLRYIIGASIPKAANWAVGSGAIISIVAYEYCQYQRRVERANMKRVVEVVTKKQAEDKRLADEKKRLQEQEQEAAAQKAAQKSWYKIW</sequence>
<dbReference type="InterPro" id="IPR022533">
    <property type="entry name" value="Cox20"/>
</dbReference>
<keyword evidence="7 9" id="KW-0496">Mitochondrion</keyword>
<dbReference type="GO" id="GO:0005743">
    <property type="term" value="C:mitochondrial inner membrane"/>
    <property type="evidence" value="ECO:0007669"/>
    <property type="project" value="UniProtKB-SubCell"/>
</dbReference>
<organism evidence="12 13">
    <name type="scientific">Gnomoniopsis smithogilvyi</name>
    <dbReference type="NCBI Taxonomy" id="1191159"/>
    <lineage>
        <taxon>Eukaryota</taxon>
        <taxon>Fungi</taxon>
        <taxon>Dikarya</taxon>
        <taxon>Ascomycota</taxon>
        <taxon>Pezizomycotina</taxon>
        <taxon>Sordariomycetes</taxon>
        <taxon>Sordariomycetidae</taxon>
        <taxon>Diaporthales</taxon>
        <taxon>Gnomoniaceae</taxon>
        <taxon>Gnomoniopsis</taxon>
    </lineage>
</organism>
<name>A0A9W8YQ96_9PEZI</name>
<dbReference type="GO" id="GO:0033617">
    <property type="term" value="P:mitochondrial respiratory chain complex IV assembly"/>
    <property type="evidence" value="ECO:0007669"/>
    <property type="project" value="InterPro"/>
</dbReference>
<comment type="similarity">
    <text evidence="2 9">Belongs to the COX20 family.</text>
</comment>
<evidence type="ECO:0000256" key="2">
    <source>
        <dbReference type="ARBA" id="ARBA00009575"/>
    </source>
</evidence>
<evidence type="ECO:0000256" key="3">
    <source>
        <dbReference type="ARBA" id="ARBA00017689"/>
    </source>
</evidence>
<evidence type="ECO:0000256" key="4">
    <source>
        <dbReference type="ARBA" id="ARBA00022692"/>
    </source>
</evidence>
<comment type="caution">
    <text evidence="12">The sequence shown here is derived from an EMBL/GenBank/DDBJ whole genome shotgun (WGS) entry which is preliminary data.</text>
</comment>
<dbReference type="PANTHER" id="PTHR31586">
    <property type="entry name" value="CYTOCHROME C OXIDASE PROTEIN 20"/>
    <property type="match status" value="1"/>
</dbReference>
<dbReference type="PIRSF" id="PIRSF007871">
    <property type="entry name" value="Cox20"/>
    <property type="match status" value="1"/>
</dbReference>